<dbReference type="InterPro" id="IPR036179">
    <property type="entry name" value="Ig-like_dom_sf"/>
</dbReference>
<evidence type="ECO:0000313" key="17">
    <source>
        <dbReference type="Proteomes" id="UP000010552"/>
    </source>
</evidence>
<dbReference type="SUPFAM" id="SSF48726">
    <property type="entry name" value="Immunoglobulin"/>
    <property type="match status" value="4"/>
</dbReference>
<dbReference type="InterPro" id="IPR007110">
    <property type="entry name" value="Ig-like_dom"/>
</dbReference>
<dbReference type="STRING" id="9402.L5L621"/>
<evidence type="ECO:0000256" key="5">
    <source>
        <dbReference type="ARBA" id="ARBA00022889"/>
    </source>
</evidence>
<evidence type="ECO:0000256" key="9">
    <source>
        <dbReference type="ARBA" id="ARBA00023180"/>
    </source>
</evidence>
<dbReference type="eggNOG" id="ENOG502S41V">
    <property type="taxonomic scope" value="Eukaryota"/>
</dbReference>
<dbReference type="Pfam" id="PF13927">
    <property type="entry name" value="Ig_3"/>
    <property type="match status" value="1"/>
</dbReference>
<evidence type="ECO:0000256" key="4">
    <source>
        <dbReference type="ARBA" id="ARBA00022734"/>
    </source>
</evidence>
<keyword evidence="17" id="KW-1185">Reference proteome</keyword>
<keyword evidence="4 16" id="KW-0430">Lectin</keyword>
<evidence type="ECO:0000256" key="11">
    <source>
        <dbReference type="ARBA" id="ARBA00038361"/>
    </source>
</evidence>
<dbReference type="PROSITE" id="PS50835">
    <property type="entry name" value="IG_LIKE"/>
    <property type="match status" value="3"/>
</dbReference>
<keyword evidence="9" id="KW-0325">Glycoprotein</keyword>
<feature type="chain" id="PRO_5003969986" evidence="14">
    <location>
        <begin position="19"/>
        <end position="571"/>
    </location>
</feature>
<dbReference type="PANTHER" id="PTHR12035:SF139">
    <property type="entry name" value="IG-LIKE DOMAIN-CONTAINING PROTEIN"/>
    <property type="match status" value="1"/>
</dbReference>
<dbReference type="InParanoid" id="L5L621"/>
<keyword evidence="7 13" id="KW-0472">Membrane</keyword>
<dbReference type="EMBL" id="KB030309">
    <property type="protein sequence ID" value="ELK18478.1"/>
    <property type="molecule type" value="Genomic_DNA"/>
</dbReference>
<proteinExistence type="inferred from homology"/>
<keyword evidence="10" id="KW-0393">Immunoglobulin domain</keyword>
<feature type="domain" description="Ig-like" evidence="15">
    <location>
        <begin position="149"/>
        <end position="231"/>
    </location>
</feature>
<sequence>MLLLLLLLLPLLLLRTGSQLVPRYWLTVQDSVEVLEGAHVSVLCDFFYPRGGWDKNTPAYGYWFREGATEQRDAPVATNNLDRDVQEETQGRFRLLGDPKNYKCSLDIRDARRNDTGTYFFRVERGKTVKYSYKRKQLSVCVTALSQTPDIDIQGTLESGHPRKITCSVSWACERGTPPTFSWIGVNLTLLGPRTPRSSVVTLTPGPQHHDTNLTCRVTFHSGVSTERTIRLNVSYAPQDLTIKVFRKEGAGHEDLGNGSSLTVREGDPLRLLCVTRSNPPASLSWARGGQTLHLSQPSDLGVLELPQIQREHEGEFTCHAQNPLGSQHVSLSLSVDYPPQLLGPSCSWEDARLHCSCSSHAQPAPSLRWRLGEQLLEGNLSNASLTITSSSVGPWANSSLSLRGQLCSDLRLSCVAQNVLGAPSATVLLLPGPRTGVVQGATGGAGVVALFALCLCVIFFLVKIHRRKSTEKAEGQRGVSGVSRYDPNSFRLRMSEPQRPALTPFSRPPQSHLKESPSDSRSSPPPPAVAASTPEKDQELHYASLSFHGLKPPNRQDQEATEYSEIKIRK</sequence>
<evidence type="ECO:0000256" key="10">
    <source>
        <dbReference type="ARBA" id="ARBA00023319"/>
    </source>
</evidence>
<evidence type="ECO:0000256" key="14">
    <source>
        <dbReference type="SAM" id="SignalP"/>
    </source>
</evidence>
<feature type="signal peptide" evidence="14">
    <location>
        <begin position="1"/>
        <end position="18"/>
    </location>
</feature>
<feature type="compositionally biased region" description="Basic and acidic residues" evidence="12">
    <location>
        <begin position="555"/>
        <end position="571"/>
    </location>
</feature>
<dbReference type="GO" id="GO:0005886">
    <property type="term" value="C:plasma membrane"/>
    <property type="evidence" value="ECO:0007669"/>
    <property type="project" value="TreeGrafter"/>
</dbReference>
<dbReference type="InterPro" id="IPR051036">
    <property type="entry name" value="SIGLEC"/>
</dbReference>
<dbReference type="InterPro" id="IPR013783">
    <property type="entry name" value="Ig-like_fold"/>
</dbReference>
<dbReference type="GO" id="GO:0033691">
    <property type="term" value="F:sialic acid binding"/>
    <property type="evidence" value="ECO:0007669"/>
    <property type="project" value="TreeGrafter"/>
</dbReference>
<dbReference type="GO" id="GO:0007155">
    <property type="term" value="P:cell adhesion"/>
    <property type="evidence" value="ECO:0007669"/>
    <property type="project" value="UniProtKB-KW"/>
</dbReference>
<gene>
    <name evidence="16" type="ORF">PAL_GLEAN10004478</name>
</gene>
<accession>L5L621</accession>
<dbReference type="PANTHER" id="PTHR12035">
    <property type="entry name" value="SIALIC ACID BINDING IMMUNOGLOBULIN-LIKE LECTIN"/>
    <property type="match status" value="1"/>
</dbReference>
<dbReference type="GO" id="GO:0030246">
    <property type="term" value="F:carbohydrate binding"/>
    <property type="evidence" value="ECO:0007669"/>
    <property type="project" value="UniProtKB-KW"/>
</dbReference>
<comment type="similarity">
    <text evidence="11">Belongs to the immunoglobulin superfamily. SIGLEC (sialic acid binding Ig-like lectin) family.</text>
</comment>
<evidence type="ECO:0000256" key="13">
    <source>
        <dbReference type="SAM" id="Phobius"/>
    </source>
</evidence>
<protein>
    <submittedName>
        <fullName evidence="16">Sialic acid-binding Ig-like lectin 5</fullName>
    </submittedName>
</protein>
<dbReference type="InterPro" id="IPR003598">
    <property type="entry name" value="Ig_sub2"/>
</dbReference>
<evidence type="ECO:0000256" key="12">
    <source>
        <dbReference type="SAM" id="MobiDB-lite"/>
    </source>
</evidence>
<dbReference type="InterPro" id="IPR013106">
    <property type="entry name" value="Ig_V-set"/>
</dbReference>
<keyword evidence="8" id="KW-1015">Disulfide bond</keyword>
<dbReference type="AlphaFoldDB" id="L5L621"/>
<keyword evidence="2 13" id="KW-0812">Transmembrane</keyword>
<comment type="subcellular location">
    <subcellularLocation>
        <location evidence="1">Membrane</location>
        <topology evidence="1">Single-pass type I membrane protein</topology>
    </subcellularLocation>
</comment>
<dbReference type="FunCoup" id="L5L621">
    <property type="interactions" value="10"/>
</dbReference>
<keyword evidence="5" id="KW-0130">Cell adhesion</keyword>
<evidence type="ECO:0000256" key="6">
    <source>
        <dbReference type="ARBA" id="ARBA00022989"/>
    </source>
</evidence>
<dbReference type="FunFam" id="2.60.40.10:FF:000829">
    <property type="entry name" value="Sialic acid-binding Ig-like lectin 8"/>
    <property type="match status" value="1"/>
</dbReference>
<evidence type="ECO:0000256" key="3">
    <source>
        <dbReference type="ARBA" id="ARBA00022729"/>
    </source>
</evidence>
<dbReference type="SMART" id="SM00408">
    <property type="entry name" value="IGc2"/>
    <property type="match status" value="1"/>
</dbReference>
<keyword evidence="6 13" id="KW-1133">Transmembrane helix</keyword>
<dbReference type="InterPro" id="IPR003599">
    <property type="entry name" value="Ig_sub"/>
</dbReference>
<evidence type="ECO:0000256" key="7">
    <source>
        <dbReference type="ARBA" id="ARBA00023136"/>
    </source>
</evidence>
<evidence type="ECO:0000256" key="2">
    <source>
        <dbReference type="ARBA" id="ARBA00022692"/>
    </source>
</evidence>
<reference evidence="17" key="1">
    <citation type="journal article" date="2013" name="Science">
        <title>Comparative analysis of bat genomes provides insight into the evolution of flight and immunity.</title>
        <authorList>
            <person name="Zhang G."/>
            <person name="Cowled C."/>
            <person name="Shi Z."/>
            <person name="Huang Z."/>
            <person name="Bishop-Lilly K.A."/>
            <person name="Fang X."/>
            <person name="Wynne J.W."/>
            <person name="Xiong Z."/>
            <person name="Baker M.L."/>
            <person name="Zhao W."/>
            <person name="Tachedjian M."/>
            <person name="Zhu Y."/>
            <person name="Zhou P."/>
            <person name="Jiang X."/>
            <person name="Ng J."/>
            <person name="Yang L."/>
            <person name="Wu L."/>
            <person name="Xiao J."/>
            <person name="Feng Y."/>
            <person name="Chen Y."/>
            <person name="Sun X."/>
            <person name="Zhang Y."/>
            <person name="Marsh G.A."/>
            <person name="Crameri G."/>
            <person name="Broder C.C."/>
            <person name="Frey K.G."/>
            <person name="Wang L.F."/>
            <person name="Wang J."/>
        </authorList>
    </citation>
    <scope>NUCLEOTIDE SEQUENCE [LARGE SCALE GENOMIC DNA]</scope>
</reference>
<evidence type="ECO:0000313" key="16">
    <source>
        <dbReference type="EMBL" id="ELK18478.1"/>
    </source>
</evidence>
<dbReference type="Proteomes" id="UP000010552">
    <property type="component" value="Unassembled WGS sequence"/>
</dbReference>
<dbReference type="Gene3D" id="2.60.40.10">
    <property type="entry name" value="Immunoglobulins"/>
    <property type="match status" value="3"/>
</dbReference>
<feature type="domain" description="Ig-like" evidence="15">
    <location>
        <begin position="238"/>
        <end position="335"/>
    </location>
</feature>
<organism evidence="16 17">
    <name type="scientific">Pteropus alecto</name>
    <name type="common">Black flying fox</name>
    <dbReference type="NCBI Taxonomy" id="9402"/>
    <lineage>
        <taxon>Eukaryota</taxon>
        <taxon>Metazoa</taxon>
        <taxon>Chordata</taxon>
        <taxon>Craniata</taxon>
        <taxon>Vertebrata</taxon>
        <taxon>Euteleostomi</taxon>
        <taxon>Mammalia</taxon>
        <taxon>Eutheria</taxon>
        <taxon>Laurasiatheria</taxon>
        <taxon>Chiroptera</taxon>
        <taxon>Yinpterochiroptera</taxon>
        <taxon>Pteropodoidea</taxon>
        <taxon>Pteropodidae</taxon>
        <taxon>Pteropodinae</taxon>
        <taxon>Pteropus</taxon>
    </lineage>
</organism>
<feature type="region of interest" description="Disordered" evidence="12">
    <location>
        <begin position="472"/>
        <end position="571"/>
    </location>
</feature>
<feature type="transmembrane region" description="Helical" evidence="13">
    <location>
        <begin position="444"/>
        <end position="463"/>
    </location>
</feature>
<dbReference type="Pfam" id="PF07686">
    <property type="entry name" value="V-set"/>
    <property type="match status" value="1"/>
</dbReference>
<dbReference type="SMART" id="SM00409">
    <property type="entry name" value="IG"/>
    <property type="match status" value="3"/>
</dbReference>
<evidence type="ECO:0000256" key="8">
    <source>
        <dbReference type="ARBA" id="ARBA00023157"/>
    </source>
</evidence>
<name>L5L621_PTEAL</name>
<feature type="domain" description="Ig-like" evidence="15">
    <location>
        <begin position="22"/>
        <end position="139"/>
    </location>
</feature>
<keyword evidence="3 14" id="KW-0732">Signal</keyword>
<evidence type="ECO:0000256" key="1">
    <source>
        <dbReference type="ARBA" id="ARBA00004479"/>
    </source>
</evidence>
<evidence type="ECO:0000259" key="15">
    <source>
        <dbReference type="PROSITE" id="PS50835"/>
    </source>
</evidence>